<feature type="region of interest" description="Disordered" evidence="7">
    <location>
        <begin position="66"/>
        <end position="109"/>
    </location>
</feature>
<dbReference type="Proteomes" id="UP001057455">
    <property type="component" value="Unassembled WGS sequence"/>
</dbReference>
<keyword evidence="4" id="KW-0539">Nucleus</keyword>
<dbReference type="PANTHER" id="PTHR23081:SF36">
    <property type="entry name" value="RNA POLYMERASE II SUBUNIT A C-TERMINAL DOMAIN PHOSPHATASE"/>
    <property type="match status" value="1"/>
</dbReference>
<feature type="compositionally biased region" description="Acidic residues" evidence="7">
    <location>
        <begin position="76"/>
        <end position="86"/>
    </location>
</feature>
<dbReference type="OrthoDB" id="10249888at2759"/>
<comment type="subcellular location">
    <subcellularLocation>
        <location evidence="1">Nucleus</location>
    </subcellularLocation>
</comment>
<feature type="region of interest" description="Disordered" evidence="7">
    <location>
        <begin position="522"/>
        <end position="627"/>
    </location>
</feature>
<evidence type="ECO:0000256" key="6">
    <source>
        <dbReference type="ARBA" id="ARBA00048336"/>
    </source>
</evidence>
<dbReference type="SMART" id="SM00577">
    <property type="entry name" value="CPDc"/>
    <property type="match status" value="1"/>
</dbReference>
<dbReference type="PANTHER" id="PTHR23081">
    <property type="entry name" value="RNA POLYMERASE II CTD PHOSPHATASE"/>
    <property type="match status" value="1"/>
</dbReference>
<feature type="compositionally biased region" description="Polar residues" evidence="7">
    <location>
        <begin position="558"/>
        <end position="584"/>
    </location>
</feature>
<dbReference type="EC" id="3.1.3.16" evidence="2"/>
<evidence type="ECO:0000256" key="1">
    <source>
        <dbReference type="ARBA" id="ARBA00004123"/>
    </source>
</evidence>
<organism evidence="9 10">
    <name type="scientific">Babesia ovis</name>
    <dbReference type="NCBI Taxonomy" id="5869"/>
    <lineage>
        <taxon>Eukaryota</taxon>
        <taxon>Sar</taxon>
        <taxon>Alveolata</taxon>
        <taxon>Apicomplexa</taxon>
        <taxon>Aconoidasida</taxon>
        <taxon>Piroplasmida</taxon>
        <taxon>Babesiidae</taxon>
        <taxon>Babesia</taxon>
    </lineage>
</organism>
<evidence type="ECO:0000256" key="2">
    <source>
        <dbReference type="ARBA" id="ARBA00013081"/>
    </source>
</evidence>
<comment type="catalytic activity">
    <reaction evidence="6">
        <text>O-phospho-L-threonyl-[protein] + H2O = L-threonyl-[protein] + phosphate</text>
        <dbReference type="Rhea" id="RHEA:47004"/>
        <dbReference type="Rhea" id="RHEA-COMP:11060"/>
        <dbReference type="Rhea" id="RHEA-COMP:11605"/>
        <dbReference type="ChEBI" id="CHEBI:15377"/>
        <dbReference type="ChEBI" id="CHEBI:30013"/>
        <dbReference type="ChEBI" id="CHEBI:43474"/>
        <dbReference type="ChEBI" id="CHEBI:61977"/>
        <dbReference type="EC" id="3.1.3.16"/>
    </reaction>
</comment>
<dbReference type="InterPro" id="IPR036412">
    <property type="entry name" value="HAD-like_sf"/>
</dbReference>
<evidence type="ECO:0000313" key="9">
    <source>
        <dbReference type="EMBL" id="GFE52699.1"/>
    </source>
</evidence>
<feature type="compositionally biased region" description="Low complexity" evidence="7">
    <location>
        <begin position="87"/>
        <end position="98"/>
    </location>
</feature>
<comment type="catalytic activity">
    <reaction evidence="5">
        <text>O-phospho-L-seryl-[protein] + H2O = L-seryl-[protein] + phosphate</text>
        <dbReference type="Rhea" id="RHEA:20629"/>
        <dbReference type="Rhea" id="RHEA-COMP:9863"/>
        <dbReference type="Rhea" id="RHEA-COMP:11604"/>
        <dbReference type="ChEBI" id="CHEBI:15377"/>
        <dbReference type="ChEBI" id="CHEBI:29999"/>
        <dbReference type="ChEBI" id="CHEBI:43474"/>
        <dbReference type="ChEBI" id="CHEBI:83421"/>
        <dbReference type="EC" id="3.1.3.16"/>
    </reaction>
</comment>
<dbReference type="InterPro" id="IPR039189">
    <property type="entry name" value="Fcp1"/>
</dbReference>
<evidence type="ECO:0000256" key="5">
    <source>
        <dbReference type="ARBA" id="ARBA00047761"/>
    </source>
</evidence>
<protein>
    <recommendedName>
        <fullName evidence="2">protein-serine/threonine phosphatase</fullName>
        <ecNumber evidence="2">3.1.3.16</ecNumber>
    </recommendedName>
</protein>
<dbReference type="EMBL" id="BLIY01000001">
    <property type="protein sequence ID" value="GFE52699.1"/>
    <property type="molecule type" value="Genomic_DNA"/>
</dbReference>
<gene>
    <name evidence="9" type="ORF">BaOVIS_001030</name>
</gene>
<dbReference type="SUPFAM" id="SSF52113">
    <property type="entry name" value="BRCT domain"/>
    <property type="match status" value="1"/>
</dbReference>
<evidence type="ECO:0000256" key="7">
    <source>
        <dbReference type="SAM" id="MobiDB-lite"/>
    </source>
</evidence>
<name>A0A9W5T7H8_BABOV</name>
<dbReference type="Pfam" id="PF03031">
    <property type="entry name" value="NIF"/>
    <property type="match status" value="1"/>
</dbReference>
<sequence>MVLDVGDDLEQWLESELVDQDTTITIPLCVKVPFKIRWIASDGSNVVENQLLATLSFLQCHELDGKHPPKSSSFETDVEPINDSIDDISTPDITTDPTGAESKNHSTNEETHITTEWYDDITSTIQSTGEGSSESTTVQDLKKPYLLRSTKHGTLRHKISTDTVVKDTSTVLGVIEYLPCQHSVVIHGLCVDCCQVVEDTGSKRYSESTDKHAKRQAHENHPDESGMVIPGFITNNNAVRVDAKVSNEMELMELLRLLQKRKLCLVLDLDNTLIHSSCSKAPDDMDIPLIDMYNKCNGCRLEFNNDEDNMRYEKELESSILITRTMNELDGRYFVNYYKLRPGVYEFLRRSSELYELYLFTMGTRSHAHAALKILDPSGKLFGNRIFSRSESNNSYKSLCRIFPNYRNLLLILDDSENVWVDAPGLIKIYPYYYFTDLSLIKNRDSRNLSRVSAALQAHCNYSNYTWHSVIMDIWKENETRATPVKDMDGFAVPMGINIPGKISNTFRYNNLLIANERPSNIFKENTDNEPGTLSKDINHTQSRKHSNTTPSSTTPNVTDLTTQKGNAESPPSDNSQSSGNTVTEAEDSIGREQGDTTGSNNTSAVSTTSKDVQTSPENTEEVQTKSFTRKLRKIHVRDYDKQLLFMTRLLSEMHNQFFTSFDATDLTIERLKNLIEEKHLPDVGSLLGEYRKSILHGIVLSVNASDFRCPRTNEDVDFFSKTDLGCTARRFGAEKPSAELEATHYLCNNISPIATAPGIKRVHSQWLEACIYTWCHVPESGFDPSGWKEPYRTFWDVLNTQQP</sequence>
<dbReference type="Gene3D" id="3.40.50.1000">
    <property type="entry name" value="HAD superfamily/HAD-like"/>
    <property type="match status" value="1"/>
</dbReference>
<dbReference type="InterPro" id="IPR036420">
    <property type="entry name" value="BRCT_dom_sf"/>
</dbReference>
<keyword evidence="3" id="KW-0378">Hydrolase</keyword>
<dbReference type="AlphaFoldDB" id="A0A9W5T7H8"/>
<dbReference type="GO" id="GO:0008420">
    <property type="term" value="F:RNA polymerase II CTD heptapeptide repeat phosphatase activity"/>
    <property type="evidence" value="ECO:0007669"/>
    <property type="project" value="InterPro"/>
</dbReference>
<feature type="compositionally biased region" description="Low complexity" evidence="7">
    <location>
        <begin position="548"/>
        <end position="557"/>
    </location>
</feature>
<evidence type="ECO:0000256" key="4">
    <source>
        <dbReference type="ARBA" id="ARBA00023242"/>
    </source>
</evidence>
<evidence type="ECO:0000259" key="8">
    <source>
        <dbReference type="PROSITE" id="PS50969"/>
    </source>
</evidence>
<feature type="domain" description="FCP1 homology" evidence="8">
    <location>
        <begin position="258"/>
        <end position="456"/>
    </location>
</feature>
<dbReference type="PROSITE" id="PS50969">
    <property type="entry name" value="FCP1"/>
    <property type="match status" value="1"/>
</dbReference>
<reference evidence="9" key="1">
    <citation type="submission" date="2019-12" db="EMBL/GenBank/DDBJ databases">
        <title>Genome sequence of Babesia ovis.</title>
        <authorList>
            <person name="Yamagishi J."/>
            <person name="Sevinc F."/>
            <person name="Xuan X."/>
        </authorList>
    </citation>
    <scope>NUCLEOTIDE SEQUENCE</scope>
    <source>
        <strain evidence="9">Selcuk</strain>
    </source>
</reference>
<dbReference type="CDD" id="cd07521">
    <property type="entry name" value="HAD_FCP1-like"/>
    <property type="match status" value="1"/>
</dbReference>
<evidence type="ECO:0000256" key="3">
    <source>
        <dbReference type="ARBA" id="ARBA00022801"/>
    </source>
</evidence>
<dbReference type="InterPro" id="IPR023214">
    <property type="entry name" value="HAD_sf"/>
</dbReference>
<feature type="region of interest" description="Disordered" evidence="7">
    <location>
        <begin position="204"/>
        <end position="226"/>
    </location>
</feature>
<accession>A0A9W5T7H8</accession>
<dbReference type="SUPFAM" id="SSF56784">
    <property type="entry name" value="HAD-like"/>
    <property type="match status" value="1"/>
</dbReference>
<dbReference type="InterPro" id="IPR004274">
    <property type="entry name" value="FCP1_dom"/>
</dbReference>
<evidence type="ECO:0000313" key="10">
    <source>
        <dbReference type="Proteomes" id="UP001057455"/>
    </source>
</evidence>
<keyword evidence="10" id="KW-1185">Reference proteome</keyword>
<proteinExistence type="predicted"/>
<dbReference type="GO" id="GO:0005634">
    <property type="term" value="C:nucleus"/>
    <property type="evidence" value="ECO:0007669"/>
    <property type="project" value="UniProtKB-SubCell"/>
</dbReference>
<feature type="compositionally biased region" description="Basic and acidic residues" evidence="7">
    <location>
        <begin position="204"/>
        <end position="224"/>
    </location>
</feature>
<feature type="compositionally biased region" description="Polar residues" evidence="7">
    <location>
        <begin position="596"/>
        <end position="618"/>
    </location>
</feature>
<comment type="caution">
    <text evidence="9">The sequence shown here is derived from an EMBL/GenBank/DDBJ whole genome shotgun (WGS) entry which is preliminary data.</text>
</comment>